<dbReference type="InterPro" id="IPR001764">
    <property type="entry name" value="Glyco_hydro_3_N"/>
</dbReference>
<dbReference type="SUPFAM" id="SSF52279">
    <property type="entry name" value="Beta-D-glucan exohydrolase, C-terminal domain"/>
    <property type="match status" value="1"/>
</dbReference>
<feature type="non-terminal residue" evidence="4">
    <location>
        <position position="408"/>
    </location>
</feature>
<keyword evidence="5" id="KW-1185">Reference proteome</keyword>
<organism evidence="4 5">
    <name type="scientific">Dysgonomonas hofstadii</name>
    <dbReference type="NCBI Taxonomy" id="637886"/>
    <lineage>
        <taxon>Bacteria</taxon>
        <taxon>Pseudomonadati</taxon>
        <taxon>Bacteroidota</taxon>
        <taxon>Bacteroidia</taxon>
        <taxon>Bacteroidales</taxon>
        <taxon>Dysgonomonadaceae</taxon>
        <taxon>Dysgonomonas</taxon>
    </lineage>
</organism>
<gene>
    <name evidence="4" type="ORF">GGR21_004309</name>
</gene>
<dbReference type="Gene3D" id="3.40.50.1700">
    <property type="entry name" value="Glycoside hydrolase family 3 C-terminal domain"/>
    <property type="match status" value="1"/>
</dbReference>
<dbReference type="InterPro" id="IPR036962">
    <property type="entry name" value="Glyco_hydro_3_N_sf"/>
</dbReference>
<dbReference type="PANTHER" id="PTHR30620:SF123">
    <property type="entry name" value="BETA-XYLOSIDASE"/>
    <property type="match status" value="1"/>
</dbReference>
<dbReference type="EMBL" id="JACIEP010000042">
    <property type="protein sequence ID" value="MBB4038370.1"/>
    <property type="molecule type" value="Genomic_DNA"/>
</dbReference>
<comment type="caution">
    <text evidence="4">The sequence shown here is derived from an EMBL/GenBank/DDBJ whole genome shotgun (WGS) entry which is preliminary data.</text>
</comment>
<reference evidence="4 5" key="1">
    <citation type="submission" date="2020-08" db="EMBL/GenBank/DDBJ databases">
        <title>Genomic Encyclopedia of Type Strains, Phase IV (KMG-IV): sequencing the most valuable type-strain genomes for metagenomic binning, comparative biology and taxonomic classification.</title>
        <authorList>
            <person name="Goeker M."/>
        </authorList>
    </citation>
    <scope>NUCLEOTIDE SEQUENCE [LARGE SCALE GENOMIC DNA]</scope>
    <source>
        <strain evidence="4 5">DSM 104969</strain>
    </source>
</reference>
<dbReference type="SUPFAM" id="SSF51445">
    <property type="entry name" value="(Trans)glycosidases"/>
    <property type="match status" value="1"/>
</dbReference>
<feature type="non-terminal residue" evidence="4">
    <location>
        <position position="1"/>
    </location>
</feature>
<name>A0A840CQS6_9BACT</name>
<dbReference type="GO" id="GO:0008422">
    <property type="term" value="F:beta-glucosidase activity"/>
    <property type="evidence" value="ECO:0007669"/>
    <property type="project" value="TreeGrafter"/>
</dbReference>
<evidence type="ECO:0000313" key="5">
    <source>
        <dbReference type="Proteomes" id="UP000555103"/>
    </source>
</evidence>
<dbReference type="InterPro" id="IPR036881">
    <property type="entry name" value="Glyco_hydro_3_C_sf"/>
</dbReference>
<dbReference type="InterPro" id="IPR051915">
    <property type="entry name" value="Cellulose_Degrad_GH3"/>
</dbReference>
<dbReference type="Proteomes" id="UP000555103">
    <property type="component" value="Unassembled WGS sequence"/>
</dbReference>
<sequence length="408" mass="44768">DLLGRMTLEEKVGQLLCPLGWEMYEKKGQEVTYSQKFEDLIKEQHVGMFWAVYRADPWTKKTLETGLNPELAAKAGNALQKYVMENTRLGIPLFLAEECPHGHMAIGTTVFPVGIGLASTWNPQLIEQVASAISKEVRLQGGHIGYGPVLDLARDPRWSRVEEGFGEDPVLSARMGAAVAKGHGGGNISNPYNVISTIKHFIAYGIPEGGHNGNTAFVGERELRENFLPPFRATLDAGALSVMTAYNSIDGIPCTANRQLLTDLLKDQWQFRGFVVSDLVSIDGIHENHRVAKTIAEAAELALWAGVDVDLGANAYIKLTEAVKSNRIPEALIDSAVSRVLRLKFEMGLFENPYVDPQKAKTTVRNPQHVSLAREAARQSVILLENKNNILPLGKDIKRVAVIGPNAD</sequence>
<evidence type="ECO:0000313" key="4">
    <source>
        <dbReference type="EMBL" id="MBB4038370.1"/>
    </source>
</evidence>
<evidence type="ECO:0000256" key="1">
    <source>
        <dbReference type="ARBA" id="ARBA00005336"/>
    </source>
</evidence>
<dbReference type="InterPro" id="IPR017853">
    <property type="entry name" value="GH"/>
</dbReference>
<dbReference type="PROSITE" id="PS00775">
    <property type="entry name" value="GLYCOSYL_HYDROL_F3"/>
    <property type="match status" value="1"/>
</dbReference>
<dbReference type="PANTHER" id="PTHR30620">
    <property type="entry name" value="PERIPLASMIC BETA-GLUCOSIDASE-RELATED"/>
    <property type="match status" value="1"/>
</dbReference>
<dbReference type="GO" id="GO:0009251">
    <property type="term" value="P:glucan catabolic process"/>
    <property type="evidence" value="ECO:0007669"/>
    <property type="project" value="TreeGrafter"/>
</dbReference>
<dbReference type="Gene3D" id="3.20.20.300">
    <property type="entry name" value="Glycoside hydrolase, family 3, N-terminal domain"/>
    <property type="match status" value="1"/>
</dbReference>
<evidence type="ECO:0000259" key="3">
    <source>
        <dbReference type="Pfam" id="PF00933"/>
    </source>
</evidence>
<dbReference type="Pfam" id="PF00933">
    <property type="entry name" value="Glyco_hydro_3"/>
    <property type="match status" value="1"/>
</dbReference>
<dbReference type="RefSeq" id="WP_317169917.1">
    <property type="nucleotide sequence ID" value="NZ_JACIEP010000042.1"/>
</dbReference>
<accession>A0A840CQS6</accession>
<protein>
    <submittedName>
        <fullName evidence="4">Beta-glucosidase-like glycosyl hydrolase</fullName>
    </submittedName>
</protein>
<keyword evidence="2 4" id="KW-0378">Hydrolase</keyword>
<comment type="similarity">
    <text evidence="1">Belongs to the glycosyl hydrolase 3 family.</text>
</comment>
<dbReference type="AlphaFoldDB" id="A0A840CQS6"/>
<dbReference type="InterPro" id="IPR019800">
    <property type="entry name" value="Glyco_hydro_3_AS"/>
</dbReference>
<proteinExistence type="inferred from homology"/>
<dbReference type="PRINTS" id="PR00133">
    <property type="entry name" value="GLHYDRLASE3"/>
</dbReference>
<feature type="domain" description="Glycoside hydrolase family 3 N-terminal" evidence="3">
    <location>
        <begin position="7"/>
        <end position="343"/>
    </location>
</feature>
<evidence type="ECO:0000256" key="2">
    <source>
        <dbReference type="ARBA" id="ARBA00022801"/>
    </source>
</evidence>